<feature type="coiled-coil region" evidence="7">
    <location>
        <begin position="167"/>
        <end position="201"/>
    </location>
</feature>
<dbReference type="Proteomes" id="UP000193006">
    <property type="component" value="Chromosome"/>
</dbReference>
<dbReference type="GO" id="GO:0003677">
    <property type="term" value="F:DNA binding"/>
    <property type="evidence" value="ECO:0007669"/>
    <property type="project" value="UniProtKB-UniRule"/>
</dbReference>
<keyword evidence="4 7" id="KW-0067">ATP-binding</keyword>
<evidence type="ECO:0000313" key="10">
    <source>
        <dbReference type="Proteomes" id="UP000193006"/>
    </source>
</evidence>
<keyword evidence="2 7" id="KW-0963">Cytoplasm</keyword>
<dbReference type="SUPFAM" id="SSF90257">
    <property type="entry name" value="Myosin rod fragments"/>
    <property type="match status" value="1"/>
</dbReference>
<feature type="binding site" evidence="7">
    <location>
        <begin position="32"/>
        <end position="39"/>
    </location>
    <ligand>
        <name>ATP</name>
        <dbReference type="ChEBI" id="CHEBI:30616"/>
    </ligand>
</feature>
<dbReference type="GO" id="GO:0005737">
    <property type="term" value="C:cytoplasm"/>
    <property type="evidence" value="ECO:0007669"/>
    <property type="project" value="UniProtKB-SubCell"/>
</dbReference>
<dbReference type="SUPFAM" id="SSF57997">
    <property type="entry name" value="Tropomyosin"/>
    <property type="match status" value="1"/>
</dbReference>
<name>A0A1X9MHN1_9BACI</name>
<dbReference type="GO" id="GO:0007059">
    <property type="term" value="P:chromosome segregation"/>
    <property type="evidence" value="ECO:0007669"/>
    <property type="project" value="UniProtKB-UniRule"/>
</dbReference>
<dbReference type="KEGG" id="bkw:BkAM31D_14920"/>
<dbReference type="Gene3D" id="1.10.287.1490">
    <property type="match status" value="1"/>
</dbReference>
<feature type="coiled-coil region" evidence="7">
    <location>
        <begin position="406"/>
        <end position="475"/>
    </location>
</feature>
<organism evidence="9 10">
    <name type="scientific">Halalkalibacter krulwichiae</name>
    <dbReference type="NCBI Taxonomy" id="199441"/>
    <lineage>
        <taxon>Bacteria</taxon>
        <taxon>Bacillati</taxon>
        <taxon>Bacillota</taxon>
        <taxon>Bacilli</taxon>
        <taxon>Bacillales</taxon>
        <taxon>Bacillaceae</taxon>
        <taxon>Halalkalibacter</taxon>
    </lineage>
</organism>
<evidence type="ECO:0000313" key="9">
    <source>
        <dbReference type="EMBL" id="ARK31031.1"/>
    </source>
</evidence>
<accession>A0A1X9MHN1</accession>
<evidence type="ECO:0000256" key="6">
    <source>
        <dbReference type="ARBA" id="ARBA00023125"/>
    </source>
</evidence>
<reference evidence="9 10" key="1">
    <citation type="submission" date="2017-04" db="EMBL/GenBank/DDBJ databases">
        <title>Bacillus krulwichiae AM31D Genome sequencing and assembly.</title>
        <authorList>
            <person name="Krulwich T.A."/>
            <person name="Anastor L."/>
            <person name="Ehrlich R."/>
            <person name="Ehrlich G.D."/>
            <person name="Janto B."/>
        </authorList>
    </citation>
    <scope>NUCLEOTIDE SEQUENCE [LARGE SCALE GENOMIC DNA]</scope>
    <source>
        <strain evidence="9 10">AM31D</strain>
    </source>
</reference>
<protein>
    <recommendedName>
        <fullName evidence="7">Chromosome partition protein Smc</fullName>
    </recommendedName>
</protein>
<dbReference type="InterPro" id="IPR011890">
    <property type="entry name" value="SMC_prok"/>
</dbReference>
<dbReference type="Pfam" id="PF02463">
    <property type="entry name" value="SMC_N"/>
    <property type="match status" value="1"/>
</dbReference>
<dbReference type="GO" id="GO:0030261">
    <property type="term" value="P:chromosome condensation"/>
    <property type="evidence" value="ECO:0007669"/>
    <property type="project" value="InterPro"/>
</dbReference>
<evidence type="ECO:0000256" key="1">
    <source>
        <dbReference type="ARBA" id="ARBA00004496"/>
    </source>
</evidence>
<dbReference type="SUPFAM" id="SSF52540">
    <property type="entry name" value="P-loop containing nucleoside triphosphate hydrolases"/>
    <property type="match status" value="1"/>
</dbReference>
<dbReference type="FunFam" id="3.40.50.300:FF:000901">
    <property type="entry name" value="Chromosome partition protein Smc"/>
    <property type="match status" value="1"/>
</dbReference>
<evidence type="ECO:0000256" key="7">
    <source>
        <dbReference type="HAMAP-Rule" id="MF_01894"/>
    </source>
</evidence>
<sequence>MFLKRLEVVGFKSFAEQINIDFVPGVTAVVGPNGSGKSNISDSIRWVLGEQSAKSLRGAKMEDIIFAGSENRKPLNFAEVSLILDNEDQHLSIDYSEVSVTRRVYRSGESEYMINKQPCRLKDIVDLFLDSGLGREAYSIIGQGKVEEILSNKAEDRRVIFEEAAGVLKYKNRKIQAEKRLVETQENLLRVEDILHELEGQVEPLEIQASIAKDYLHKREELKEVEIALLVFEIDELHHTWTTQKAKLQSLMGSYEKRQQALDEMEQLRVSLRTRTSELSAKFTQLQEELLQVSEELEKNEGKREVLKERRKNATHNKDQLERSIKDKSFQLETVDKEWNEEQNKWRKAKEKLKELENTVSKKQQIIDRSDTDIEEEIDQLKSDYIEGLNEQASIRNERRYLEEQLRQQEVKQNRLLTENKDLLEDRQELVNQLERARKNLAEKEGQLYQVSDEYRDCSKKFDQLKERYHKKESQLYESYQMTQRIQSRVDVLDEMQADFSGFFHGVKEILKAREGKLTGVIGAVAELIQVPKEYEVAFEIALGGASQHIVTQSEGDARKAIQYLKQNKIGRATFLPLPVMKPKSIPHFQMEQMKQHNDYVGIASTLLTFDNKYENVISNLLGNVVIASSLQGANELARLVGHRFRIVTLDGDVVNPGGSMTGGSVKQKQTPLLGRKRELDELKEKLSKLSTVTKQLEEDVKELKEKRSLVEDQIEELRRKGEEMRSSVQEAKASVRDLERELERSDDSFVRFDRDKLGYADEIKRIQERLNQLDEKYKIVVESSTHLEQLVQQLEQQRKEQRTSREKVQEELISEKIDLAAAKERFLALEGQVKRLTSTKQQLEEELIELNDHFELLMGEMSDRSNGESSLDERIIHTRSQKAALATEITKMKEEREQVELAYAELEHKLKKQQGELQYLAEECRKIEVNVNRMDVDLDNRLTHLQEEYELSFQAAKEHHKLTMDPEEARTKVKLVRLAIEELGTVNLGAIEEYERVKERFDFLSEQQSDLQAAKTTLHDLISEMDQEMTKRFYETYVQIRTHFQKVFSQLFGGGQADLILTDPDNLLLTGVEIIARPPGKKMQNLGLLSGGERSLTAIALLFAILKVRPVPFCVLDEVEAALDEANVSRFAHFLKEFSEATQFIVITHRKGTMEEADVLYGVTMQESGVSRLVSVRLEETNDILEPVQRR</sequence>
<dbReference type="RefSeq" id="WP_066150302.1">
    <property type="nucleotide sequence ID" value="NZ_CP020814.1"/>
</dbReference>
<dbReference type="PIRSF" id="PIRSF005719">
    <property type="entry name" value="SMC"/>
    <property type="match status" value="1"/>
</dbReference>
<evidence type="ECO:0000256" key="2">
    <source>
        <dbReference type="ARBA" id="ARBA00022490"/>
    </source>
</evidence>
<dbReference type="GO" id="GO:0005694">
    <property type="term" value="C:chromosome"/>
    <property type="evidence" value="ECO:0007669"/>
    <property type="project" value="InterPro"/>
</dbReference>
<feature type="coiled-coil region" evidence="7">
    <location>
        <begin position="283"/>
        <end position="373"/>
    </location>
</feature>
<dbReference type="Gene3D" id="1.10.287.950">
    <property type="entry name" value="Methyl-accepting chemotaxis protein"/>
    <property type="match status" value="1"/>
</dbReference>
<dbReference type="GO" id="GO:0005524">
    <property type="term" value="F:ATP binding"/>
    <property type="evidence" value="ECO:0007669"/>
    <property type="project" value="UniProtKB-UniRule"/>
</dbReference>
<evidence type="ECO:0000256" key="4">
    <source>
        <dbReference type="ARBA" id="ARBA00022840"/>
    </source>
</evidence>
<dbReference type="GO" id="GO:0007062">
    <property type="term" value="P:sister chromatid cohesion"/>
    <property type="evidence" value="ECO:0007669"/>
    <property type="project" value="InterPro"/>
</dbReference>
<proteinExistence type="inferred from homology"/>
<comment type="subunit">
    <text evidence="7">Homodimer.</text>
</comment>
<keyword evidence="6 7" id="KW-0238">DNA-binding</keyword>
<dbReference type="InterPro" id="IPR010935">
    <property type="entry name" value="SMC_hinge"/>
</dbReference>
<dbReference type="InterPro" id="IPR024704">
    <property type="entry name" value="SMC"/>
</dbReference>
<keyword evidence="3 7" id="KW-0547">Nucleotide-binding</keyword>
<dbReference type="EMBL" id="CP020814">
    <property type="protein sequence ID" value="ARK31031.1"/>
    <property type="molecule type" value="Genomic_DNA"/>
</dbReference>
<dbReference type="InterPro" id="IPR003395">
    <property type="entry name" value="RecF/RecN/SMC_N"/>
</dbReference>
<comment type="similarity">
    <text evidence="7">Belongs to the SMC family.</text>
</comment>
<evidence type="ECO:0000256" key="3">
    <source>
        <dbReference type="ARBA" id="ARBA00022741"/>
    </source>
</evidence>
<evidence type="ECO:0000259" key="8">
    <source>
        <dbReference type="SMART" id="SM00968"/>
    </source>
</evidence>
<dbReference type="GO" id="GO:0016887">
    <property type="term" value="F:ATP hydrolysis activity"/>
    <property type="evidence" value="ECO:0007669"/>
    <property type="project" value="InterPro"/>
</dbReference>
<comment type="subcellular location">
    <subcellularLocation>
        <location evidence="1 7">Cytoplasm</location>
    </subcellularLocation>
</comment>
<dbReference type="Pfam" id="PF06470">
    <property type="entry name" value="SMC_hinge"/>
    <property type="match status" value="1"/>
</dbReference>
<dbReference type="SMART" id="SM00968">
    <property type="entry name" value="SMC_hinge"/>
    <property type="match status" value="1"/>
</dbReference>
<keyword evidence="10" id="KW-1185">Reference proteome</keyword>
<dbReference type="NCBIfam" id="TIGR02168">
    <property type="entry name" value="SMC_prok_B"/>
    <property type="match status" value="1"/>
</dbReference>
<dbReference type="InterPro" id="IPR027417">
    <property type="entry name" value="P-loop_NTPase"/>
</dbReference>
<dbReference type="STRING" id="199441.BkAM31D_14920"/>
<dbReference type="CDD" id="cd03278">
    <property type="entry name" value="ABC_SMC_barmotin"/>
    <property type="match status" value="2"/>
</dbReference>
<dbReference type="Gene3D" id="3.30.70.1620">
    <property type="match status" value="1"/>
</dbReference>
<keyword evidence="5 7" id="KW-0175">Coiled coil</keyword>
<dbReference type="PANTHER" id="PTHR43977">
    <property type="entry name" value="STRUCTURAL MAINTENANCE OF CHROMOSOMES PROTEIN 3"/>
    <property type="match status" value="1"/>
</dbReference>
<feature type="coiled-coil region" evidence="7">
    <location>
        <begin position="680"/>
        <end position="931"/>
    </location>
</feature>
<dbReference type="GO" id="GO:0006260">
    <property type="term" value="P:DNA replication"/>
    <property type="evidence" value="ECO:0007669"/>
    <property type="project" value="UniProtKB-UniRule"/>
</dbReference>
<evidence type="ECO:0000256" key="5">
    <source>
        <dbReference type="ARBA" id="ARBA00023054"/>
    </source>
</evidence>
<comment type="domain">
    <text evidence="7">Contains large globular domains required for ATP hydrolysis at each terminus and a third globular domain forming a flexible hinge near the middle of the molecule. These domains are separated by coiled-coil structures.</text>
</comment>
<dbReference type="HAMAP" id="MF_01894">
    <property type="entry name" value="Smc_prok"/>
    <property type="match status" value="1"/>
</dbReference>
<dbReference type="InterPro" id="IPR036277">
    <property type="entry name" value="SMC_hinge_sf"/>
</dbReference>
<dbReference type="AlphaFoldDB" id="A0A1X9MHN1"/>
<comment type="function">
    <text evidence="7">Required for chromosome condensation and partitioning.</text>
</comment>
<dbReference type="Gene3D" id="1.20.1060.20">
    <property type="match status" value="1"/>
</dbReference>
<dbReference type="SUPFAM" id="SSF75553">
    <property type="entry name" value="Smc hinge domain"/>
    <property type="match status" value="1"/>
</dbReference>
<feature type="domain" description="SMC hinge" evidence="8">
    <location>
        <begin position="519"/>
        <end position="638"/>
    </location>
</feature>
<dbReference type="Gene3D" id="3.40.50.300">
    <property type="entry name" value="P-loop containing nucleotide triphosphate hydrolases"/>
    <property type="match status" value="2"/>
</dbReference>
<gene>
    <name evidence="9" type="primary">smc_2</name>
    <name evidence="7" type="synonym">smc</name>
    <name evidence="9" type="ORF">BkAM31D_14920</name>
</gene>
<dbReference type="FunFam" id="3.40.50.300:FF:000984">
    <property type="entry name" value="Chromosome partition protein Smc"/>
    <property type="match status" value="1"/>
</dbReference>